<dbReference type="GO" id="GO:0008276">
    <property type="term" value="F:protein methyltransferase activity"/>
    <property type="evidence" value="ECO:0007669"/>
    <property type="project" value="UniProtKB-ARBA"/>
</dbReference>
<dbReference type="GO" id="GO:0120029">
    <property type="term" value="P:proton export across plasma membrane"/>
    <property type="evidence" value="ECO:0007669"/>
    <property type="project" value="InterPro"/>
</dbReference>
<comment type="similarity">
    <text evidence="2">Belongs to the fungal Na(+)/H(+) exchanger family.</text>
</comment>
<keyword evidence="10 16" id="KW-1133">Transmembrane helix</keyword>
<proteinExistence type="inferred from homology"/>
<dbReference type="Proteomes" id="UP001214415">
    <property type="component" value="Chromosome 4"/>
</dbReference>
<evidence type="ECO:0000256" key="15">
    <source>
        <dbReference type="SAM" id="MobiDB-lite"/>
    </source>
</evidence>
<dbReference type="Gene3D" id="3.40.50.150">
    <property type="entry name" value="Vaccinia Virus protein VP39"/>
    <property type="match status" value="1"/>
</dbReference>
<evidence type="ECO:0000256" key="3">
    <source>
        <dbReference type="ARBA" id="ARBA00009059"/>
    </source>
</evidence>
<dbReference type="GO" id="GO:0005886">
    <property type="term" value="C:plasma membrane"/>
    <property type="evidence" value="ECO:0007669"/>
    <property type="project" value="InterPro"/>
</dbReference>
<evidence type="ECO:0000256" key="1">
    <source>
        <dbReference type="ARBA" id="ARBA00004141"/>
    </source>
</evidence>
<feature type="transmembrane region" description="Helical" evidence="16">
    <location>
        <begin position="482"/>
        <end position="505"/>
    </location>
</feature>
<keyword evidence="6" id="KW-0489">Methyltransferase</keyword>
<gene>
    <name evidence="18" type="ORF">MEQU1_002493</name>
</gene>
<dbReference type="PANTHER" id="PTHR31382">
    <property type="entry name" value="NA(+)/H(+) ANTIPORTER"/>
    <property type="match status" value="1"/>
</dbReference>
<feature type="transmembrane region" description="Helical" evidence="16">
    <location>
        <begin position="601"/>
        <end position="619"/>
    </location>
</feature>
<keyword evidence="5" id="KW-0050">Antiport</keyword>
<dbReference type="InterPro" id="IPR038770">
    <property type="entry name" value="Na+/solute_symporter_sf"/>
</dbReference>
<feature type="transmembrane region" description="Helical" evidence="16">
    <location>
        <begin position="640"/>
        <end position="658"/>
    </location>
</feature>
<evidence type="ECO:0000313" key="19">
    <source>
        <dbReference type="Proteomes" id="UP001214415"/>
    </source>
</evidence>
<evidence type="ECO:0000259" key="17">
    <source>
        <dbReference type="Pfam" id="PF00999"/>
    </source>
</evidence>
<keyword evidence="8" id="KW-0949">S-adenosyl-L-methionine</keyword>
<dbReference type="InterPro" id="IPR006153">
    <property type="entry name" value="Cation/H_exchanger_TM"/>
</dbReference>
<evidence type="ECO:0000256" key="11">
    <source>
        <dbReference type="ARBA" id="ARBA00023053"/>
    </source>
</evidence>
<comment type="similarity">
    <text evidence="3">Belongs to the methyltransferase superfamily. NTM1 family.</text>
</comment>
<dbReference type="GO" id="GO:0036376">
    <property type="term" value="P:sodium ion export across plasma membrane"/>
    <property type="evidence" value="ECO:0007669"/>
    <property type="project" value="InterPro"/>
</dbReference>
<feature type="transmembrane region" description="Helical" evidence="16">
    <location>
        <begin position="453"/>
        <end position="470"/>
    </location>
</feature>
<keyword evidence="12" id="KW-0406">Ion transport</keyword>
<dbReference type="GO" id="GO:0032259">
    <property type="term" value="P:methylation"/>
    <property type="evidence" value="ECO:0007669"/>
    <property type="project" value="UniProtKB-KW"/>
</dbReference>
<keyword evidence="14" id="KW-0739">Sodium transport</keyword>
<feature type="transmembrane region" description="Helical" evidence="16">
    <location>
        <begin position="313"/>
        <end position="330"/>
    </location>
</feature>
<evidence type="ECO:0000256" key="4">
    <source>
        <dbReference type="ARBA" id="ARBA00022448"/>
    </source>
</evidence>
<feature type="transmembrane region" description="Helical" evidence="16">
    <location>
        <begin position="575"/>
        <end position="595"/>
    </location>
</feature>
<dbReference type="InterPro" id="IPR008576">
    <property type="entry name" value="MeTrfase_NTM1"/>
</dbReference>
<keyword evidence="19" id="KW-1185">Reference proteome</keyword>
<evidence type="ECO:0000313" key="18">
    <source>
        <dbReference type="EMBL" id="WFD23799.1"/>
    </source>
</evidence>
<dbReference type="GO" id="GO:0015385">
    <property type="term" value="F:sodium:proton antiporter activity"/>
    <property type="evidence" value="ECO:0007669"/>
    <property type="project" value="InterPro"/>
</dbReference>
<feature type="region of interest" description="Disordered" evidence="15">
    <location>
        <begin position="769"/>
        <end position="839"/>
    </location>
</feature>
<evidence type="ECO:0000256" key="16">
    <source>
        <dbReference type="SAM" id="Phobius"/>
    </source>
</evidence>
<feature type="transmembrane region" description="Helical" evidence="16">
    <location>
        <begin position="525"/>
        <end position="554"/>
    </location>
</feature>
<evidence type="ECO:0000256" key="10">
    <source>
        <dbReference type="ARBA" id="ARBA00022989"/>
    </source>
</evidence>
<dbReference type="PANTHER" id="PTHR31382:SF1">
    <property type="entry name" value="SODIUM ION_PROTON EXCHANGER (EUROFUNG)"/>
    <property type="match status" value="1"/>
</dbReference>
<evidence type="ECO:0000256" key="9">
    <source>
        <dbReference type="ARBA" id="ARBA00022692"/>
    </source>
</evidence>
<dbReference type="Pfam" id="PF05891">
    <property type="entry name" value="Methyltransf_PK"/>
    <property type="match status" value="2"/>
</dbReference>
<sequence length="839" mass="93835">MIRQVHPTPDVAKGVQYWENVPATVDGVLGGYGNGTLPRVDALGSRVFLLRTLPYLSATPSPAYNGSPQSWLETRLQQRGGKGKTVTRALDCGAGVGRVTADVLLPLVDEVHLVEPVAKFLHEAKRRSSNWQPMKNTEANSPFHAQKAVHFHISTLQDFNVADLTSSPASSDSIPPTYMENPVPLPPAPLIYDIILCQWCLQHLSEKDLVSFLKASKKVLRPPLPADDESMAWNGGIIFVKENVCRDPEDGTEASWYDDEDYSVTRSRRVYERLFQEAGLSIVRSEVQLGFPPELFEVHIYVVRERLYISEPLLAVTIGIIVGPHVLNWVDPFSWSDGETVNEVTYEICRLVIAVQVLFTGITLPEKYLWKEWKSLSVLLVLIMTTAWFITALLIWGLVKNLTFLEALCISSCITPTDPVLANSITSGRFAEEHVEEHVRHIILAESGANDGLGFPFLFMAVLLIARRSSDFGESIGQEIWRWFYGIIIYDILLSCVYGALLGYIARKVLRWAATHNLIDMSNFFSYGFGLALFTVGTAGLFGTDDILACFVAGNSFTWDDWFRLRQEENDFQEIIDMLLNAAIFMYIGIIIPWHDFSNEALGLSGWRVVVLGITVILLRRIPWVVSAYRITPVLRTWQESVFVGWFGPIGVGAVYYIEVALHAVPDDHTREHLRRIITPVVLFCVFSSVVTHGVTIPLIYFGPHVVRHTRTLTITRTTQSADRRTKKSLLQMVGNYFTQKDKETLNAANVSAPVEFGELDHYIPEHQPFSRVKDGQPPPDLTMHPHGRMRSGSQTTTGHTGIDFTSHGDAAPTTEAFPVTGPDFNALPKPAPPVFFSD</sequence>
<keyword evidence="4" id="KW-0813">Transport</keyword>
<feature type="transmembrane region" description="Helical" evidence="16">
    <location>
        <begin position="376"/>
        <end position="398"/>
    </location>
</feature>
<evidence type="ECO:0000256" key="8">
    <source>
        <dbReference type="ARBA" id="ARBA00022691"/>
    </source>
</evidence>
<dbReference type="InterPro" id="IPR029063">
    <property type="entry name" value="SAM-dependent_MTases_sf"/>
</dbReference>
<evidence type="ECO:0000256" key="6">
    <source>
        <dbReference type="ARBA" id="ARBA00022603"/>
    </source>
</evidence>
<dbReference type="FunFam" id="1.20.1530.20:FF:000015">
    <property type="entry name" value="Na(+)/H(+) antiporter 2"/>
    <property type="match status" value="1"/>
</dbReference>
<comment type="subcellular location">
    <subcellularLocation>
        <location evidence="1">Membrane</location>
        <topology evidence="1">Multi-pass membrane protein</topology>
    </subcellularLocation>
</comment>
<evidence type="ECO:0000256" key="12">
    <source>
        <dbReference type="ARBA" id="ARBA00023065"/>
    </source>
</evidence>
<evidence type="ECO:0000256" key="7">
    <source>
        <dbReference type="ARBA" id="ARBA00022679"/>
    </source>
</evidence>
<evidence type="ECO:0000256" key="2">
    <source>
        <dbReference type="ARBA" id="ARBA00005248"/>
    </source>
</evidence>
<protein>
    <recommendedName>
        <fullName evidence="17">Cation/H+ exchanger transmembrane domain-containing protein</fullName>
    </recommendedName>
</protein>
<feature type="transmembrane region" description="Helical" evidence="16">
    <location>
        <begin position="345"/>
        <end position="364"/>
    </location>
</feature>
<feature type="transmembrane region" description="Helical" evidence="16">
    <location>
        <begin position="678"/>
        <end position="702"/>
    </location>
</feature>
<keyword evidence="11" id="KW-0915">Sodium</keyword>
<reference evidence="18" key="1">
    <citation type="submission" date="2023-03" db="EMBL/GenBank/DDBJ databases">
        <title>Mating type loci evolution in Malassezia.</title>
        <authorList>
            <person name="Coelho M.A."/>
        </authorList>
    </citation>
    <scope>NUCLEOTIDE SEQUENCE</scope>
    <source>
        <strain evidence="18">CBS 12830</strain>
    </source>
</reference>
<dbReference type="Gene3D" id="1.20.1530.20">
    <property type="match status" value="1"/>
</dbReference>
<dbReference type="GO" id="GO:0042391">
    <property type="term" value="P:regulation of membrane potential"/>
    <property type="evidence" value="ECO:0007669"/>
    <property type="project" value="InterPro"/>
</dbReference>
<evidence type="ECO:0000256" key="13">
    <source>
        <dbReference type="ARBA" id="ARBA00023136"/>
    </source>
</evidence>
<name>A0AAF0IZB0_9BASI</name>
<accession>A0AAF0IZB0</accession>
<evidence type="ECO:0000256" key="14">
    <source>
        <dbReference type="ARBA" id="ARBA00023201"/>
    </source>
</evidence>
<dbReference type="SUPFAM" id="SSF53335">
    <property type="entry name" value="S-adenosyl-L-methionine-dependent methyltransferases"/>
    <property type="match status" value="1"/>
</dbReference>
<dbReference type="InterPro" id="IPR004712">
    <property type="entry name" value="Na+/H+_antiporter_fungi"/>
</dbReference>
<dbReference type="AlphaFoldDB" id="A0AAF0IZB0"/>
<evidence type="ECO:0000256" key="5">
    <source>
        <dbReference type="ARBA" id="ARBA00022449"/>
    </source>
</evidence>
<keyword evidence="9 16" id="KW-0812">Transmembrane</keyword>
<feature type="domain" description="Cation/H+ exchanger transmembrane" evidence="17">
    <location>
        <begin position="303"/>
        <end position="700"/>
    </location>
</feature>
<keyword evidence="13 16" id="KW-0472">Membrane</keyword>
<organism evidence="18 19">
    <name type="scientific">Malassezia equina</name>
    <dbReference type="NCBI Taxonomy" id="1381935"/>
    <lineage>
        <taxon>Eukaryota</taxon>
        <taxon>Fungi</taxon>
        <taxon>Dikarya</taxon>
        <taxon>Basidiomycota</taxon>
        <taxon>Ustilaginomycotina</taxon>
        <taxon>Malasseziomycetes</taxon>
        <taxon>Malasseziales</taxon>
        <taxon>Malasseziaceae</taxon>
        <taxon>Malassezia</taxon>
    </lineage>
</organism>
<keyword evidence="7" id="KW-0808">Transferase</keyword>
<feature type="compositionally biased region" description="Pro residues" evidence="15">
    <location>
        <begin position="830"/>
        <end position="839"/>
    </location>
</feature>
<dbReference type="EMBL" id="CP119903">
    <property type="protein sequence ID" value="WFD23799.1"/>
    <property type="molecule type" value="Genomic_DNA"/>
</dbReference>
<dbReference type="Pfam" id="PF00999">
    <property type="entry name" value="Na_H_Exchanger"/>
    <property type="match status" value="1"/>
</dbReference>